<accession>A0ABP9AFG1</accession>
<proteinExistence type="predicted"/>
<dbReference type="EMBL" id="BAABJE010000001">
    <property type="protein sequence ID" value="GAA4780266.1"/>
    <property type="molecule type" value="Genomic_DNA"/>
</dbReference>
<name>A0ABP9AFG1_9GAMM</name>
<feature type="chain" id="PRO_5045987649" evidence="1">
    <location>
        <begin position="27"/>
        <end position="488"/>
    </location>
</feature>
<protein>
    <submittedName>
        <fullName evidence="2">Uncharacterized protein</fullName>
    </submittedName>
</protein>
<evidence type="ECO:0000313" key="3">
    <source>
        <dbReference type="Proteomes" id="UP001499959"/>
    </source>
</evidence>
<dbReference type="Proteomes" id="UP001499959">
    <property type="component" value="Unassembled WGS sequence"/>
</dbReference>
<reference evidence="3" key="1">
    <citation type="journal article" date="2019" name="Int. J. Syst. Evol. Microbiol.">
        <title>The Global Catalogue of Microorganisms (GCM) 10K type strain sequencing project: providing services to taxonomists for standard genome sequencing and annotation.</title>
        <authorList>
            <consortium name="The Broad Institute Genomics Platform"/>
            <consortium name="The Broad Institute Genome Sequencing Center for Infectious Disease"/>
            <person name="Wu L."/>
            <person name="Ma J."/>
        </authorList>
    </citation>
    <scope>NUCLEOTIDE SEQUENCE [LARGE SCALE GENOMIC DNA]</scope>
    <source>
        <strain evidence="3">JCM 18204</strain>
    </source>
</reference>
<feature type="signal peptide" evidence="1">
    <location>
        <begin position="1"/>
        <end position="26"/>
    </location>
</feature>
<keyword evidence="3" id="KW-1185">Reference proteome</keyword>
<organism evidence="2 3">
    <name type="scientific">Lysobacter hankyongensis</name>
    <dbReference type="NCBI Taxonomy" id="1176535"/>
    <lineage>
        <taxon>Bacteria</taxon>
        <taxon>Pseudomonadati</taxon>
        <taxon>Pseudomonadota</taxon>
        <taxon>Gammaproteobacteria</taxon>
        <taxon>Lysobacterales</taxon>
        <taxon>Lysobacteraceae</taxon>
        <taxon>Lysobacter</taxon>
    </lineage>
</organism>
<gene>
    <name evidence="2" type="ORF">GCM10023307_00040</name>
</gene>
<sequence length="488" mass="53328">MRFRHLTLPACALALAWSGLSGQVRAQSQDDTFVFMSSQLSCPPAKHQPHCYLTNPVAAAKAVAALRDAGARNVLIPSATLDEMMVIAQAIDDAGLKFYTYEHWEFIGAVRPQYPGGTFDCGAYTHDRIDAEIAPLRKRFPNAYAGLHFTDEPLQRDLANLGAQATCLRNDPRTAGMKIFVNLLPIYSNQMQPGGPAAVPDAMAPAQYGVSCAAGGITNPTAAQTVASNHLAYVVAAADSIRPDFLATNIYVFDLHLAQCPAGREFVMTEGMSAVSNVARARGLKPVAYLQNFRTAAPPYSFHPTNFHHHRWYTSWFFVFGGRQFANFLSHDDDTISGAMHHGMLTASNDSRDIAVDALNTHAYTRQIQAQLGSRTHHRFVAPFLSVPTGELIGWLPTNQIVAGEYGLNADSSAMVFFARRSIDQPASSTVSFNKWWSRVERLNFNTGLWETVGTNTNSTQVALTDFPGALYRLSMSGMAAERSETGQ</sequence>
<evidence type="ECO:0000256" key="1">
    <source>
        <dbReference type="SAM" id="SignalP"/>
    </source>
</evidence>
<evidence type="ECO:0000313" key="2">
    <source>
        <dbReference type="EMBL" id="GAA4780266.1"/>
    </source>
</evidence>
<comment type="caution">
    <text evidence="2">The sequence shown here is derived from an EMBL/GenBank/DDBJ whole genome shotgun (WGS) entry which is preliminary data.</text>
</comment>
<keyword evidence="1" id="KW-0732">Signal</keyword>